<dbReference type="RefSeq" id="WP_206820839.1">
    <property type="nucleotide sequence ID" value="NZ_JAEKJQ010000001.1"/>
</dbReference>
<evidence type="ECO:0000259" key="1">
    <source>
        <dbReference type="PROSITE" id="PS51186"/>
    </source>
</evidence>
<feature type="domain" description="N-acetyltransferase" evidence="1">
    <location>
        <begin position="11"/>
        <end position="176"/>
    </location>
</feature>
<dbReference type="GO" id="GO:1990189">
    <property type="term" value="F:protein N-terminal-serine acetyltransferase activity"/>
    <property type="evidence" value="ECO:0007669"/>
    <property type="project" value="TreeGrafter"/>
</dbReference>
<proteinExistence type="predicted"/>
<accession>A0A939DV77</accession>
<dbReference type="EMBL" id="JAEMWU010000001">
    <property type="protein sequence ID" value="MBN8205531.1"/>
    <property type="molecule type" value="Genomic_DNA"/>
</dbReference>
<reference evidence="2" key="1">
    <citation type="submission" date="2020-12" db="EMBL/GenBank/DDBJ databases">
        <title>PHA producing bacteria isolated from mangrove.</title>
        <authorList>
            <person name="Zheng W."/>
            <person name="Yu S."/>
            <person name="Huang Y."/>
        </authorList>
    </citation>
    <scope>NUCLEOTIDE SEQUENCE</scope>
    <source>
        <strain evidence="2">GN8-5</strain>
    </source>
</reference>
<dbReference type="GO" id="GO:0005737">
    <property type="term" value="C:cytoplasm"/>
    <property type="evidence" value="ECO:0007669"/>
    <property type="project" value="TreeGrafter"/>
</dbReference>
<dbReference type="Proteomes" id="UP000664385">
    <property type="component" value="Unassembled WGS sequence"/>
</dbReference>
<name>A0A939DV77_9MICO</name>
<dbReference type="GO" id="GO:0008999">
    <property type="term" value="F:protein-N-terminal-alanine acetyltransferase activity"/>
    <property type="evidence" value="ECO:0007669"/>
    <property type="project" value="TreeGrafter"/>
</dbReference>
<evidence type="ECO:0000313" key="3">
    <source>
        <dbReference type="Proteomes" id="UP000664385"/>
    </source>
</evidence>
<dbReference type="Gene3D" id="3.40.630.30">
    <property type="match status" value="1"/>
</dbReference>
<dbReference type="AlphaFoldDB" id="A0A939DV77"/>
<organism evidence="2 3">
    <name type="scientific">Microbacterium esteraromaticum</name>
    <dbReference type="NCBI Taxonomy" id="57043"/>
    <lineage>
        <taxon>Bacteria</taxon>
        <taxon>Bacillati</taxon>
        <taxon>Actinomycetota</taxon>
        <taxon>Actinomycetes</taxon>
        <taxon>Micrococcales</taxon>
        <taxon>Microbacteriaceae</taxon>
        <taxon>Microbacterium</taxon>
    </lineage>
</organism>
<dbReference type="SUPFAM" id="SSF55729">
    <property type="entry name" value="Acyl-CoA N-acyltransferases (Nat)"/>
    <property type="match status" value="1"/>
</dbReference>
<protein>
    <submittedName>
        <fullName evidence="2">GNAT family N-acetyltransferase</fullName>
    </submittedName>
</protein>
<dbReference type="InterPro" id="IPR051908">
    <property type="entry name" value="Ribosomal_N-acetyltransferase"/>
</dbReference>
<dbReference type="PANTHER" id="PTHR43441:SF10">
    <property type="entry name" value="ACETYLTRANSFERASE"/>
    <property type="match status" value="1"/>
</dbReference>
<dbReference type="Pfam" id="PF13302">
    <property type="entry name" value="Acetyltransf_3"/>
    <property type="match status" value="1"/>
</dbReference>
<dbReference type="InterPro" id="IPR016181">
    <property type="entry name" value="Acyl_CoA_acyltransferase"/>
</dbReference>
<dbReference type="PANTHER" id="PTHR43441">
    <property type="entry name" value="RIBOSOMAL-PROTEIN-SERINE ACETYLTRANSFERASE"/>
    <property type="match status" value="1"/>
</dbReference>
<comment type="caution">
    <text evidence="2">The sequence shown here is derived from an EMBL/GenBank/DDBJ whole genome shotgun (WGS) entry which is preliminary data.</text>
</comment>
<evidence type="ECO:0000313" key="2">
    <source>
        <dbReference type="EMBL" id="MBN8205531.1"/>
    </source>
</evidence>
<sequence length="189" mass="20563">MEPVALRTERLVLSIPTEADADAITAGCQDPEVPRWTTIPSPYSRQNAVEFIDLVSGWWADGVETVWAIRKDGELAGMVGLHRITTHPHGGEAEIGYWGIAAFRGQGIMTEAARAVVDFAFDELKLARLAWRAVVGNTPSARTARALGFRYEGLLRQGLTGPRGRDDGWVAGLLASDDRTPVPWPVLSS</sequence>
<dbReference type="CDD" id="cd04301">
    <property type="entry name" value="NAT_SF"/>
    <property type="match status" value="1"/>
</dbReference>
<dbReference type="PROSITE" id="PS51186">
    <property type="entry name" value="GNAT"/>
    <property type="match status" value="1"/>
</dbReference>
<dbReference type="InterPro" id="IPR000182">
    <property type="entry name" value="GNAT_dom"/>
</dbReference>
<gene>
    <name evidence="2" type="ORF">JF543_06105</name>
</gene>